<dbReference type="AlphaFoldDB" id="A0A6J2TNQ9"/>
<feature type="compositionally biased region" description="Low complexity" evidence="5">
    <location>
        <begin position="341"/>
        <end position="356"/>
    </location>
</feature>
<feature type="compositionally biased region" description="Polar residues" evidence="5">
    <location>
        <begin position="331"/>
        <end position="340"/>
    </location>
</feature>
<feature type="compositionally biased region" description="Basic residues" evidence="5">
    <location>
        <begin position="315"/>
        <end position="324"/>
    </location>
</feature>
<evidence type="ECO:0000256" key="2">
    <source>
        <dbReference type="ARBA" id="ARBA00022771"/>
    </source>
</evidence>
<keyword evidence="2 4" id="KW-0863">Zinc-finger</keyword>
<evidence type="ECO:0000256" key="5">
    <source>
        <dbReference type="SAM" id="MobiDB-lite"/>
    </source>
</evidence>
<dbReference type="Gene3D" id="3.30.1370.210">
    <property type="match status" value="1"/>
</dbReference>
<feature type="compositionally biased region" description="Low complexity" evidence="5">
    <location>
        <begin position="293"/>
        <end position="312"/>
    </location>
</feature>
<dbReference type="Pfam" id="PF18044">
    <property type="entry name" value="zf-CCCH_4"/>
    <property type="match status" value="1"/>
</dbReference>
<name>A0A6J2TNQ9_DROLE</name>
<dbReference type="PANTHER" id="PTHR46582">
    <property type="entry name" value="ZINC FINGER CCCH DOMAIN-CONTAINING PROTEIN 18"/>
    <property type="match status" value="1"/>
</dbReference>
<feature type="compositionally biased region" description="Basic residues" evidence="5">
    <location>
        <begin position="494"/>
        <end position="508"/>
    </location>
</feature>
<protein>
    <submittedName>
        <fullName evidence="8">Serine/arginine repetitive matrix protein 1</fullName>
    </submittedName>
</protein>
<dbReference type="PANTHER" id="PTHR46582:SF1">
    <property type="entry name" value="ZINC FINGER CCCH DOMAIN-CONTAINING PROTEIN 18"/>
    <property type="match status" value="1"/>
</dbReference>
<sequence>MATKDDAINLEEQFVDTVEEGVVGEVVSSNETIAISNSKALDYDSINAEAESPATTDLKPVDLEDGEVVGVDEKTGIKSMPICRFYMRNACTWGSLCRFQHPGDTVQDGNNHTSDRTPIAQPIYNYAGNVQAYDVAYGWTPYDVLNTSWDRNLRTVKQLLYRNGAPMPVTDMACYMHPSLQTMPRYERGHYQPGTQPQPETLNPSNSQFPMHDLDRDPYYSQSWASPPRQCERAPLLPTPIFPPQPQMRYAPPLRSPVAYGRSNRLPFVPRAINVERRMWTSQPAWISPVRCPYRPRISRSPSSKRSSSPVSRRSDRRRRRHRQQNREETPNTPSHAFNRSPTCSSKSSATTSCSKQPSNPTGRRFGLRHYRQHQRRKLGKAGLLDRSESPRPKTSPLTSRERKRSPSCSTKSSETTVCNRKASSPVGRRFGLRHYRQHQRRKLGKADLLKSAESSKPETPTPQERRRSPSCSYKNSDATACNNKPSSPLGRRFGLRHYRQHQRRKLGKASLLKSAESSKPETPTSQERRRSPSCSNKSSDATVCNNKPSSAAGRRFNLRRYRQHQRRKLGKAGLLKTADSSTKNSPPNKRKRSPSEPLLRVRGPRTPSYSPPSDNESSQDRGRSCSAKTIRRQFRSRSSTSINSSGCRAGCSPRKPWKTLSLSSGSEKRCSKKSPDVAISDNILPDSSKPESEIQKRKARQEYLLMKLLFVEEEIKKKKQNMKREQKPAKPE</sequence>
<feature type="compositionally biased region" description="Polar residues" evidence="5">
    <location>
        <begin position="193"/>
        <end position="209"/>
    </location>
</feature>
<dbReference type="InterPro" id="IPR000571">
    <property type="entry name" value="Znf_CCCH"/>
</dbReference>
<dbReference type="GeneID" id="115626044"/>
<evidence type="ECO:0000313" key="8">
    <source>
        <dbReference type="RefSeq" id="XP_030377155.1"/>
    </source>
</evidence>
<dbReference type="InterPro" id="IPR041367">
    <property type="entry name" value="Znf-CCCH_4"/>
</dbReference>
<keyword evidence="7" id="KW-1185">Reference proteome</keyword>
<feature type="compositionally biased region" description="Low complexity" evidence="5">
    <location>
        <begin position="637"/>
        <end position="646"/>
    </location>
</feature>
<reference evidence="8" key="1">
    <citation type="submission" date="2025-08" db="UniProtKB">
        <authorList>
            <consortium name="RefSeq"/>
        </authorList>
    </citation>
    <scope>IDENTIFICATION</scope>
    <source>
        <strain evidence="8">11010-0011.00</strain>
        <tissue evidence="8">Whole body</tissue>
    </source>
</reference>
<dbReference type="GO" id="GO:0008270">
    <property type="term" value="F:zinc ion binding"/>
    <property type="evidence" value="ECO:0007669"/>
    <property type="project" value="UniProtKB-KW"/>
</dbReference>
<feature type="compositionally biased region" description="Polar residues" evidence="5">
    <location>
        <begin position="533"/>
        <end position="550"/>
    </location>
</feature>
<feature type="compositionally biased region" description="Basic residues" evidence="5">
    <location>
        <begin position="366"/>
        <end position="380"/>
    </location>
</feature>
<keyword evidence="1 4" id="KW-0479">Metal-binding</keyword>
<keyword evidence="3 4" id="KW-0862">Zinc</keyword>
<feature type="region of interest" description="Disordered" evidence="5">
    <location>
        <begin position="185"/>
        <end position="249"/>
    </location>
</feature>
<feature type="compositionally biased region" description="Pro residues" evidence="5">
    <location>
        <begin position="237"/>
        <end position="246"/>
    </location>
</feature>
<feature type="compositionally biased region" description="Basic and acidic residues" evidence="5">
    <location>
        <begin position="667"/>
        <end position="676"/>
    </location>
</feature>
<dbReference type="OrthoDB" id="7873117at2759"/>
<accession>A0A6J2TNQ9</accession>
<dbReference type="RefSeq" id="XP_030377155.1">
    <property type="nucleotide sequence ID" value="XM_030521295.1"/>
</dbReference>
<feature type="domain" description="C3H1-type" evidence="6">
    <location>
        <begin position="77"/>
        <end position="104"/>
    </location>
</feature>
<feature type="compositionally biased region" description="Polar residues" evidence="5">
    <location>
        <begin position="407"/>
        <end position="423"/>
    </location>
</feature>
<dbReference type="GO" id="GO:0003723">
    <property type="term" value="F:RNA binding"/>
    <property type="evidence" value="ECO:0007669"/>
    <property type="project" value="TreeGrafter"/>
</dbReference>
<feature type="compositionally biased region" description="Basic and acidic residues" evidence="5">
    <location>
        <begin position="445"/>
        <end position="457"/>
    </location>
</feature>
<feature type="compositionally biased region" description="Basic residues" evidence="5">
    <location>
        <begin position="557"/>
        <end position="571"/>
    </location>
</feature>
<dbReference type="GO" id="GO:0071011">
    <property type="term" value="C:precatalytic spliceosome"/>
    <property type="evidence" value="ECO:0007669"/>
    <property type="project" value="TreeGrafter"/>
</dbReference>
<evidence type="ECO:0000256" key="4">
    <source>
        <dbReference type="PROSITE-ProRule" id="PRU00723"/>
    </source>
</evidence>
<evidence type="ECO:0000259" key="6">
    <source>
        <dbReference type="PROSITE" id="PS50103"/>
    </source>
</evidence>
<feature type="compositionally biased region" description="Polar residues" evidence="5">
    <location>
        <begin position="608"/>
        <end position="617"/>
    </location>
</feature>
<gene>
    <name evidence="8" type="primary">LOC115626044</name>
</gene>
<dbReference type="InterPro" id="IPR052647">
    <property type="entry name" value="Zinc_finger_CCCH-type"/>
</dbReference>
<dbReference type="Proteomes" id="UP000504634">
    <property type="component" value="Unplaced"/>
</dbReference>
<proteinExistence type="predicted"/>
<evidence type="ECO:0000313" key="7">
    <source>
        <dbReference type="Proteomes" id="UP000504634"/>
    </source>
</evidence>
<feature type="region of interest" description="Disordered" evidence="5">
    <location>
        <begin position="293"/>
        <end position="696"/>
    </location>
</feature>
<feature type="compositionally biased region" description="Polar residues" evidence="5">
    <location>
        <begin position="579"/>
        <end position="588"/>
    </location>
</feature>
<evidence type="ECO:0000256" key="3">
    <source>
        <dbReference type="ARBA" id="ARBA00022833"/>
    </source>
</evidence>
<organism evidence="7 8">
    <name type="scientific">Drosophila lebanonensis</name>
    <name type="common">Fruit fly</name>
    <name type="synonym">Scaptodrosophila lebanonensis</name>
    <dbReference type="NCBI Taxonomy" id="7225"/>
    <lineage>
        <taxon>Eukaryota</taxon>
        <taxon>Metazoa</taxon>
        <taxon>Ecdysozoa</taxon>
        <taxon>Arthropoda</taxon>
        <taxon>Hexapoda</taxon>
        <taxon>Insecta</taxon>
        <taxon>Pterygota</taxon>
        <taxon>Neoptera</taxon>
        <taxon>Endopterygota</taxon>
        <taxon>Diptera</taxon>
        <taxon>Brachycera</taxon>
        <taxon>Muscomorpha</taxon>
        <taxon>Ephydroidea</taxon>
        <taxon>Drosophilidae</taxon>
        <taxon>Scaptodrosophila</taxon>
    </lineage>
</organism>
<dbReference type="PROSITE" id="PS50103">
    <property type="entry name" value="ZF_C3H1"/>
    <property type="match status" value="1"/>
</dbReference>
<feature type="compositionally biased region" description="Basic residues" evidence="5">
    <location>
        <begin position="431"/>
        <end position="444"/>
    </location>
</feature>
<feature type="zinc finger region" description="C3H1-type" evidence="4">
    <location>
        <begin position="77"/>
        <end position="104"/>
    </location>
</feature>
<evidence type="ECO:0000256" key="1">
    <source>
        <dbReference type="ARBA" id="ARBA00022723"/>
    </source>
</evidence>
<feature type="compositionally biased region" description="Low complexity" evidence="5">
    <location>
        <begin position="509"/>
        <end position="518"/>
    </location>
</feature>
<feature type="compositionally biased region" description="Polar residues" evidence="5">
    <location>
        <begin position="470"/>
        <end position="487"/>
    </location>
</feature>